<keyword evidence="2" id="KW-0378">Hydrolase</keyword>
<dbReference type="PIRSF" id="PIRSF005902">
    <property type="entry name" value="DNase_TatD"/>
    <property type="match status" value="1"/>
</dbReference>
<dbReference type="Pfam" id="PF01026">
    <property type="entry name" value="TatD_DNase"/>
    <property type="match status" value="1"/>
</dbReference>
<dbReference type="PANTHER" id="PTHR46124">
    <property type="entry name" value="D-AMINOACYL-TRNA DEACYLASE"/>
    <property type="match status" value="1"/>
</dbReference>
<reference evidence="2" key="1">
    <citation type="journal article" date="2021" name="PeerJ">
        <title>Extensive microbial diversity within the chicken gut microbiome revealed by metagenomics and culture.</title>
        <authorList>
            <person name="Gilroy R."/>
            <person name="Ravi A."/>
            <person name="Getino M."/>
            <person name="Pursley I."/>
            <person name="Horton D.L."/>
            <person name="Alikhan N.F."/>
            <person name="Baker D."/>
            <person name="Gharbi K."/>
            <person name="Hall N."/>
            <person name="Watson M."/>
            <person name="Adriaenssens E.M."/>
            <person name="Foster-Nyarko E."/>
            <person name="Jarju S."/>
            <person name="Secka A."/>
            <person name="Antonio M."/>
            <person name="Oren A."/>
            <person name="Chaudhuri R.R."/>
            <person name="La Ragione R."/>
            <person name="Hildebrand F."/>
            <person name="Pallen M.J."/>
        </authorList>
    </citation>
    <scope>NUCLEOTIDE SEQUENCE</scope>
    <source>
        <strain evidence="2">ChiHecec1B25-7008</strain>
    </source>
</reference>
<keyword evidence="1" id="KW-0479">Metal-binding</keyword>
<dbReference type="GO" id="GO:0046872">
    <property type="term" value="F:metal ion binding"/>
    <property type="evidence" value="ECO:0007669"/>
    <property type="project" value="UniProtKB-KW"/>
</dbReference>
<feature type="binding site" evidence="1">
    <location>
        <position position="162"/>
    </location>
    <ligand>
        <name>a divalent metal cation</name>
        <dbReference type="ChEBI" id="CHEBI:60240"/>
        <label>1</label>
    </ligand>
</feature>
<dbReference type="InterPro" id="IPR001130">
    <property type="entry name" value="TatD-like"/>
</dbReference>
<gene>
    <name evidence="2" type="ORF">H9785_04285</name>
</gene>
<proteinExistence type="predicted"/>
<dbReference type="AlphaFoldDB" id="A0A9D2HPS6"/>
<evidence type="ECO:0000313" key="3">
    <source>
        <dbReference type="Proteomes" id="UP000823860"/>
    </source>
</evidence>
<dbReference type="SUPFAM" id="SSF51556">
    <property type="entry name" value="Metallo-dependent hydrolases"/>
    <property type="match status" value="1"/>
</dbReference>
<name>A0A9D2HPS6_9BACE</name>
<organism evidence="2 3">
    <name type="scientific">Candidatus Bacteroides intestinavium</name>
    <dbReference type="NCBI Taxonomy" id="2838469"/>
    <lineage>
        <taxon>Bacteria</taxon>
        <taxon>Pseudomonadati</taxon>
        <taxon>Bacteroidota</taxon>
        <taxon>Bacteroidia</taxon>
        <taxon>Bacteroidales</taxon>
        <taxon>Bacteroidaceae</taxon>
        <taxon>Bacteroides</taxon>
    </lineage>
</organism>
<dbReference type="Gene3D" id="3.20.20.140">
    <property type="entry name" value="Metal-dependent hydrolases"/>
    <property type="match status" value="1"/>
</dbReference>
<dbReference type="InterPro" id="IPR032466">
    <property type="entry name" value="Metal_Hydrolase"/>
</dbReference>
<accession>A0A9D2HPS6</accession>
<evidence type="ECO:0000256" key="1">
    <source>
        <dbReference type="PIRSR" id="PIRSR005902-1"/>
    </source>
</evidence>
<dbReference type="Proteomes" id="UP000823860">
    <property type="component" value="Unassembled WGS sequence"/>
</dbReference>
<sequence>MGGDGFRIVNRPPDDFIPCQEQWYSVGVHPWALQQGEVRQETWEKLREAAVHPQVLAVGEAGLDRLVQVPMKLQEAVFARQAELAGEAGKPLIVHLVRAVDELLRLKKALKPGVPWIIHGFRGKAALAEELLRHGFCLSFGERFQEEAVRAVPLSRLFIETDESSMSIAEVYGRVAAVRRIPVADLCEAVRNHVQSVFFH</sequence>
<dbReference type="EMBL" id="DWZE01000057">
    <property type="protein sequence ID" value="HJA83170.1"/>
    <property type="molecule type" value="Genomic_DNA"/>
</dbReference>
<dbReference type="GO" id="GO:0016788">
    <property type="term" value="F:hydrolase activity, acting on ester bonds"/>
    <property type="evidence" value="ECO:0007669"/>
    <property type="project" value="InterPro"/>
</dbReference>
<comment type="caution">
    <text evidence="2">The sequence shown here is derived from an EMBL/GenBank/DDBJ whole genome shotgun (WGS) entry which is preliminary data.</text>
</comment>
<feature type="binding site" evidence="1">
    <location>
        <position position="60"/>
    </location>
    <ligand>
        <name>a divalent metal cation</name>
        <dbReference type="ChEBI" id="CHEBI:60240"/>
        <label>1</label>
    </ligand>
</feature>
<dbReference type="GO" id="GO:0005829">
    <property type="term" value="C:cytosol"/>
    <property type="evidence" value="ECO:0007669"/>
    <property type="project" value="TreeGrafter"/>
</dbReference>
<dbReference type="PANTHER" id="PTHR46124:SF3">
    <property type="entry name" value="HYDROLASE"/>
    <property type="match status" value="1"/>
</dbReference>
<evidence type="ECO:0000313" key="2">
    <source>
        <dbReference type="EMBL" id="HJA83170.1"/>
    </source>
</evidence>
<feature type="binding site" evidence="1">
    <location>
        <position position="119"/>
    </location>
    <ligand>
        <name>a divalent metal cation</name>
        <dbReference type="ChEBI" id="CHEBI:60240"/>
        <label>2</label>
    </ligand>
</feature>
<protein>
    <submittedName>
        <fullName evidence="2">TatD family hydrolase</fullName>
    </submittedName>
</protein>
<feature type="binding site" evidence="1">
    <location>
        <position position="95"/>
    </location>
    <ligand>
        <name>a divalent metal cation</name>
        <dbReference type="ChEBI" id="CHEBI:60240"/>
        <label>2</label>
    </ligand>
</feature>
<reference evidence="2" key="2">
    <citation type="submission" date="2021-04" db="EMBL/GenBank/DDBJ databases">
        <authorList>
            <person name="Gilroy R."/>
        </authorList>
    </citation>
    <scope>NUCLEOTIDE SEQUENCE</scope>
    <source>
        <strain evidence="2">ChiHecec1B25-7008</strain>
    </source>
</reference>